<evidence type="ECO:0000256" key="4">
    <source>
        <dbReference type="ARBA" id="ARBA00023125"/>
    </source>
</evidence>
<gene>
    <name evidence="8" type="ORF">IEE83_03445</name>
</gene>
<keyword evidence="2" id="KW-0805">Transcription regulation</keyword>
<evidence type="ECO:0000259" key="6">
    <source>
        <dbReference type="Pfam" id="PF04542"/>
    </source>
</evidence>
<keyword evidence="5" id="KW-0804">Transcription</keyword>
<dbReference type="SUPFAM" id="SSF88659">
    <property type="entry name" value="Sigma3 and sigma4 domains of RNA polymerase sigma factors"/>
    <property type="match status" value="1"/>
</dbReference>
<dbReference type="InterPro" id="IPR013325">
    <property type="entry name" value="RNA_pol_sigma_r2"/>
</dbReference>
<dbReference type="Gene3D" id="1.10.1740.10">
    <property type="match status" value="1"/>
</dbReference>
<name>A0ABR9W636_9BACT</name>
<dbReference type="InterPro" id="IPR039425">
    <property type="entry name" value="RNA_pol_sigma-70-like"/>
</dbReference>
<keyword evidence="3" id="KW-0731">Sigma factor</keyword>
<sequence>MMISKSAYTELELISSLKSNKKEAFEYLYDHYASALYGIIMKIVKDEEKAADVMQDSFLKIWKNIESYNVEKGTLFTWILNVARNTAIDRLRLDLKKENSVSWDTILESEMGNNVIFNPIPATIDIRAIVSRLLPEKSILIDLVYFQGYTHEEVSEKLSLPLGTVKSRIRKALNELRDIFGVNNYSLRVA</sequence>
<evidence type="ECO:0000313" key="9">
    <source>
        <dbReference type="Proteomes" id="UP000634134"/>
    </source>
</evidence>
<dbReference type="SUPFAM" id="SSF88946">
    <property type="entry name" value="Sigma2 domain of RNA polymerase sigma factors"/>
    <property type="match status" value="1"/>
</dbReference>
<dbReference type="Gene3D" id="1.10.10.10">
    <property type="entry name" value="Winged helix-like DNA-binding domain superfamily/Winged helix DNA-binding domain"/>
    <property type="match status" value="1"/>
</dbReference>
<dbReference type="RefSeq" id="WP_194119224.1">
    <property type="nucleotide sequence ID" value="NZ_JACYGY010000001.1"/>
</dbReference>
<dbReference type="InterPro" id="IPR007627">
    <property type="entry name" value="RNA_pol_sigma70_r2"/>
</dbReference>
<dbReference type="NCBIfam" id="TIGR02937">
    <property type="entry name" value="sigma70-ECF"/>
    <property type="match status" value="1"/>
</dbReference>
<evidence type="ECO:0000256" key="3">
    <source>
        <dbReference type="ARBA" id="ARBA00023082"/>
    </source>
</evidence>
<dbReference type="InterPro" id="IPR036388">
    <property type="entry name" value="WH-like_DNA-bd_sf"/>
</dbReference>
<feature type="domain" description="RNA polymerase sigma-70 region 4" evidence="7">
    <location>
        <begin position="135"/>
        <end position="177"/>
    </location>
</feature>
<evidence type="ECO:0000259" key="7">
    <source>
        <dbReference type="Pfam" id="PF04545"/>
    </source>
</evidence>
<dbReference type="InterPro" id="IPR013324">
    <property type="entry name" value="RNA_pol_sigma_r3/r4-like"/>
</dbReference>
<dbReference type="Proteomes" id="UP000634134">
    <property type="component" value="Unassembled WGS sequence"/>
</dbReference>
<evidence type="ECO:0000256" key="5">
    <source>
        <dbReference type="ARBA" id="ARBA00023163"/>
    </source>
</evidence>
<accession>A0ABR9W636</accession>
<dbReference type="Pfam" id="PF04542">
    <property type="entry name" value="Sigma70_r2"/>
    <property type="match status" value="1"/>
</dbReference>
<evidence type="ECO:0000313" key="8">
    <source>
        <dbReference type="EMBL" id="MBE9460927.1"/>
    </source>
</evidence>
<dbReference type="PANTHER" id="PTHR43133">
    <property type="entry name" value="RNA POLYMERASE ECF-TYPE SIGMA FACTO"/>
    <property type="match status" value="1"/>
</dbReference>
<dbReference type="EMBL" id="JACYGY010000001">
    <property type="protein sequence ID" value="MBE9460927.1"/>
    <property type="molecule type" value="Genomic_DNA"/>
</dbReference>
<comment type="caution">
    <text evidence="8">The sequence shown here is derived from an EMBL/GenBank/DDBJ whole genome shotgun (WGS) entry which is preliminary data.</text>
</comment>
<dbReference type="InterPro" id="IPR014284">
    <property type="entry name" value="RNA_pol_sigma-70_dom"/>
</dbReference>
<dbReference type="PANTHER" id="PTHR43133:SF62">
    <property type="entry name" value="RNA POLYMERASE SIGMA FACTOR SIGZ"/>
    <property type="match status" value="1"/>
</dbReference>
<evidence type="ECO:0000256" key="1">
    <source>
        <dbReference type="ARBA" id="ARBA00010641"/>
    </source>
</evidence>
<keyword evidence="9" id="KW-1185">Reference proteome</keyword>
<proteinExistence type="inferred from homology"/>
<comment type="similarity">
    <text evidence="1">Belongs to the sigma-70 factor family. ECF subfamily.</text>
</comment>
<dbReference type="Pfam" id="PF04545">
    <property type="entry name" value="Sigma70_r4"/>
    <property type="match status" value="1"/>
</dbReference>
<keyword evidence="4" id="KW-0238">DNA-binding</keyword>
<dbReference type="InterPro" id="IPR007630">
    <property type="entry name" value="RNA_pol_sigma70_r4"/>
</dbReference>
<feature type="domain" description="RNA polymerase sigma-70 region 2" evidence="6">
    <location>
        <begin position="28"/>
        <end position="92"/>
    </location>
</feature>
<protein>
    <submittedName>
        <fullName evidence="8">Sigma-70 family RNA polymerase sigma factor</fullName>
    </submittedName>
</protein>
<reference evidence="9" key="1">
    <citation type="submission" date="2023-07" db="EMBL/GenBank/DDBJ databases">
        <title>Dyadobacter sp. nov 'subterranea' isolated from contaminted grondwater.</title>
        <authorList>
            <person name="Szabo I."/>
            <person name="Al-Omari J."/>
            <person name="Szerdahelyi S.G."/>
            <person name="Rado J."/>
        </authorList>
    </citation>
    <scope>NUCLEOTIDE SEQUENCE [LARGE SCALE GENOMIC DNA]</scope>
    <source>
        <strain evidence="9">UP-52</strain>
    </source>
</reference>
<evidence type="ECO:0000256" key="2">
    <source>
        <dbReference type="ARBA" id="ARBA00023015"/>
    </source>
</evidence>
<organism evidence="8 9">
    <name type="scientific">Dyadobacter subterraneus</name>
    <dbReference type="NCBI Taxonomy" id="2773304"/>
    <lineage>
        <taxon>Bacteria</taxon>
        <taxon>Pseudomonadati</taxon>
        <taxon>Bacteroidota</taxon>
        <taxon>Cytophagia</taxon>
        <taxon>Cytophagales</taxon>
        <taxon>Spirosomataceae</taxon>
        <taxon>Dyadobacter</taxon>
    </lineage>
</organism>